<feature type="region of interest" description="Disordered" evidence="1">
    <location>
        <begin position="608"/>
        <end position="676"/>
    </location>
</feature>
<feature type="compositionally biased region" description="Basic and acidic residues" evidence="1">
    <location>
        <begin position="737"/>
        <end position="748"/>
    </location>
</feature>
<reference evidence="3" key="1">
    <citation type="journal article" date="2020" name="J Insects Food Feed">
        <title>The yellow mealworm (Tenebrio molitor) genome: a resource for the emerging insects as food and feed industry.</title>
        <authorList>
            <person name="Eriksson T."/>
            <person name="Andere A."/>
            <person name="Kelstrup H."/>
            <person name="Emery V."/>
            <person name="Picard C."/>
        </authorList>
    </citation>
    <scope>NUCLEOTIDE SEQUENCE</scope>
    <source>
        <strain evidence="3">Stoneville</strain>
        <tissue evidence="3">Whole head</tissue>
    </source>
</reference>
<feature type="compositionally biased region" description="Low complexity" evidence="1">
    <location>
        <begin position="862"/>
        <end position="877"/>
    </location>
</feature>
<dbReference type="SUPFAM" id="SSF56112">
    <property type="entry name" value="Protein kinase-like (PK-like)"/>
    <property type="match status" value="1"/>
</dbReference>
<feature type="compositionally biased region" description="Low complexity" evidence="1">
    <location>
        <begin position="665"/>
        <end position="676"/>
    </location>
</feature>
<dbReference type="PROSITE" id="PS00108">
    <property type="entry name" value="PROTEIN_KINASE_ST"/>
    <property type="match status" value="1"/>
</dbReference>
<dbReference type="GO" id="GO:0005524">
    <property type="term" value="F:ATP binding"/>
    <property type="evidence" value="ECO:0007669"/>
    <property type="project" value="InterPro"/>
</dbReference>
<dbReference type="Gene3D" id="3.30.200.20">
    <property type="entry name" value="Phosphorylase Kinase, domain 1"/>
    <property type="match status" value="1"/>
</dbReference>
<feature type="region of interest" description="Disordered" evidence="1">
    <location>
        <begin position="564"/>
        <end position="596"/>
    </location>
</feature>
<dbReference type="InterPro" id="IPR000719">
    <property type="entry name" value="Prot_kinase_dom"/>
</dbReference>
<feature type="compositionally biased region" description="Polar residues" evidence="1">
    <location>
        <begin position="842"/>
        <end position="855"/>
    </location>
</feature>
<dbReference type="GO" id="GO:0006950">
    <property type="term" value="P:response to stress"/>
    <property type="evidence" value="ECO:0007669"/>
    <property type="project" value="UniProtKB-ARBA"/>
</dbReference>
<dbReference type="PANTHER" id="PTHR44329">
    <property type="entry name" value="SERINE/THREONINE-PROTEIN KINASE TNNI3K-RELATED"/>
    <property type="match status" value="1"/>
</dbReference>
<dbReference type="GO" id="GO:0005737">
    <property type="term" value="C:cytoplasm"/>
    <property type="evidence" value="ECO:0007669"/>
    <property type="project" value="TreeGrafter"/>
</dbReference>
<dbReference type="PRINTS" id="PR00109">
    <property type="entry name" value="TYRKINASE"/>
</dbReference>
<evidence type="ECO:0000256" key="1">
    <source>
        <dbReference type="SAM" id="MobiDB-lite"/>
    </source>
</evidence>
<protein>
    <recommendedName>
        <fullName evidence="2">Protein kinase domain-containing protein</fullName>
    </recommendedName>
</protein>
<feature type="compositionally biased region" description="Polar residues" evidence="1">
    <location>
        <begin position="574"/>
        <end position="595"/>
    </location>
</feature>
<dbReference type="Gene3D" id="1.10.510.10">
    <property type="entry name" value="Transferase(Phosphotransferase) domain 1"/>
    <property type="match status" value="1"/>
</dbReference>
<evidence type="ECO:0000313" key="4">
    <source>
        <dbReference type="Proteomes" id="UP000719412"/>
    </source>
</evidence>
<dbReference type="SMART" id="SM00220">
    <property type="entry name" value="S_TKc"/>
    <property type="match status" value="1"/>
</dbReference>
<feature type="compositionally biased region" description="Low complexity" evidence="1">
    <location>
        <begin position="629"/>
        <end position="646"/>
    </location>
</feature>
<feature type="region of interest" description="Disordered" evidence="1">
    <location>
        <begin position="1"/>
        <end position="21"/>
    </location>
</feature>
<feature type="region of interest" description="Disordered" evidence="1">
    <location>
        <begin position="830"/>
        <end position="946"/>
    </location>
</feature>
<feature type="domain" description="Protein kinase" evidence="2">
    <location>
        <begin position="209"/>
        <end position="451"/>
    </location>
</feature>
<dbReference type="AlphaFoldDB" id="A0A8J6HAL8"/>
<keyword evidence="4" id="KW-1185">Reference proteome</keyword>
<accession>A0A8J6HAL8</accession>
<dbReference type="InterPro" id="IPR001245">
    <property type="entry name" value="Ser-Thr/Tyr_kinase_cat_dom"/>
</dbReference>
<proteinExistence type="predicted"/>
<dbReference type="Pfam" id="PF07714">
    <property type="entry name" value="PK_Tyr_Ser-Thr"/>
    <property type="match status" value="1"/>
</dbReference>
<comment type="caution">
    <text evidence="3">The sequence shown here is derived from an EMBL/GenBank/DDBJ whole genome shotgun (WGS) entry which is preliminary data.</text>
</comment>
<feature type="region of interest" description="Disordered" evidence="1">
    <location>
        <begin position="735"/>
        <end position="755"/>
    </location>
</feature>
<reference evidence="3" key="2">
    <citation type="submission" date="2021-08" db="EMBL/GenBank/DDBJ databases">
        <authorList>
            <person name="Eriksson T."/>
        </authorList>
    </citation>
    <scope>NUCLEOTIDE SEQUENCE</scope>
    <source>
        <strain evidence="3">Stoneville</strain>
        <tissue evidence="3">Whole head</tissue>
    </source>
</reference>
<gene>
    <name evidence="3" type="ORF">GEV33_011893</name>
</gene>
<feature type="compositionally biased region" description="Polar residues" evidence="1">
    <location>
        <begin position="608"/>
        <end position="619"/>
    </location>
</feature>
<dbReference type="InterPro" id="IPR011009">
    <property type="entry name" value="Kinase-like_dom_sf"/>
</dbReference>
<dbReference type="InterPro" id="IPR051681">
    <property type="entry name" value="Ser/Thr_Kinases-Pseudokinases"/>
</dbReference>
<dbReference type="InterPro" id="IPR008271">
    <property type="entry name" value="Ser/Thr_kinase_AS"/>
</dbReference>
<dbReference type="GO" id="GO:0004674">
    <property type="term" value="F:protein serine/threonine kinase activity"/>
    <property type="evidence" value="ECO:0007669"/>
    <property type="project" value="TreeGrafter"/>
</dbReference>
<dbReference type="Proteomes" id="UP000719412">
    <property type="component" value="Unassembled WGS sequence"/>
</dbReference>
<feature type="compositionally biased region" description="Polar residues" evidence="1">
    <location>
        <begin position="652"/>
        <end position="664"/>
    </location>
</feature>
<dbReference type="PANTHER" id="PTHR44329:SF304">
    <property type="entry name" value="MITOGEN-ACTIVATED PROTEIN KINASE KINASE KINASE 13-LIKE ISOFORM X1"/>
    <property type="match status" value="1"/>
</dbReference>
<name>A0A8J6HAL8_TENMO</name>
<dbReference type="EMBL" id="JABDTM020027188">
    <property type="protein sequence ID" value="KAH0810897.1"/>
    <property type="molecule type" value="Genomic_DNA"/>
</dbReference>
<dbReference type="PROSITE" id="PS50011">
    <property type="entry name" value="PROTEIN_KINASE_DOM"/>
    <property type="match status" value="1"/>
</dbReference>
<organism evidence="3 4">
    <name type="scientific">Tenebrio molitor</name>
    <name type="common">Yellow mealworm beetle</name>
    <dbReference type="NCBI Taxonomy" id="7067"/>
    <lineage>
        <taxon>Eukaryota</taxon>
        <taxon>Metazoa</taxon>
        <taxon>Ecdysozoa</taxon>
        <taxon>Arthropoda</taxon>
        <taxon>Hexapoda</taxon>
        <taxon>Insecta</taxon>
        <taxon>Pterygota</taxon>
        <taxon>Neoptera</taxon>
        <taxon>Endopterygota</taxon>
        <taxon>Coleoptera</taxon>
        <taxon>Polyphaga</taxon>
        <taxon>Cucujiformia</taxon>
        <taxon>Tenebrionidae</taxon>
        <taxon>Tenebrio</taxon>
    </lineage>
</organism>
<sequence>MMHTPVGTLEKDAVPPPYSTTIPDQPTVIDVDVMSRVISLRNKDECNNLTSSCPCYQFAFINGRTFKKSVAGVTHHLLLTTHTPSLMPSSRACCKGRVQVEADAPSPSYDEHFATKSFHDYNVVRLQNELNNFSLHKSASEPTMVAGTIPQVVQDSSPDTPQPAYDLNKGWITGILGCLRPVLSIIGKGAVNEIKNIHQDDWEIPFEQITDLTYLGCGGQGIVFYGMLNNQPVAVKKVLDIKETDIRNLRKLNHPNIVKFKGVCTQSPCLSIVMEYCPYGPLFNLLKNQKKVVTTNRVVSWAKQITSGMHYLHSQKIIHRDLKSPNVLIGEEEVIKISDFGTSRTWNGVSEKMSFAGTVAWMAPEAIKEVECSEKVDIWSFGVVLWELLTCEVPYDGMEQSAIMYMVGCGKLKPPIPKTCPDGFRLIMEMCWKLNPKERPSFKLILNHLQIASVEILGKYEDSQFFETQESWKEEIKSQITQFKAQLQKHRIEYHLKEEQLIKKRETEIKHIRDIRELYDRKLEKVNQLYLELSAVLQQVEQYNRQGGRKREIQNKRRLINPFMRKMERRRSNHSTTPTSPECSLTSPDSPQTTPAKAPLFAKLNTATNNAEAVAQPNTKFRKRHYRTNSGSPRNSASKSSSCRNSCVVDAETQTDSMDLSETELSPSYDLPSSVSSKRLPQKVILHEIKNESGDETYNGNSIQLRYVNDSPESEIQVFSRVHSKTIITDIYDQEDTLNRNDNPRRESSDEDNLETIGRKVSALKNGNIFTDIQISNENGNVTTELGDVLRKSCSKTCNGQDSTEDMCNDSFTDEEGEVYNSLRRRSLARRPIYPGRRSSRNKSSLSYHQKQLNASDEGDTSEYSISPSSKSSTLESNPDRTKVTAQSLKRPNEKSNSSDRYGTKIRPRPGAHNCRSGGRWYSGGARQLSRLAPTPHPPSLLTFSD</sequence>
<evidence type="ECO:0000259" key="2">
    <source>
        <dbReference type="PROSITE" id="PS50011"/>
    </source>
</evidence>
<evidence type="ECO:0000313" key="3">
    <source>
        <dbReference type="EMBL" id="KAH0810897.1"/>
    </source>
</evidence>